<dbReference type="AlphaFoldDB" id="A0A8J5GBB9"/>
<dbReference type="GO" id="GO:0000139">
    <property type="term" value="C:Golgi membrane"/>
    <property type="evidence" value="ECO:0007669"/>
    <property type="project" value="UniProtKB-SubCell"/>
</dbReference>
<dbReference type="Pfam" id="PF01762">
    <property type="entry name" value="Galactosyl_T"/>
    <property type="match status" value="1"/>
</dbReference>
<keyword evidence="12 13" id="KW-0464">Manganese</keyword>
<feature type="transmembrane region" description="Helical" evidence="13">
    <location>
        <begin position="45"/>
        <end position="71"/>
    </location>
</feature>
<dbReference type="OrthoDB" id="414175at2759"/>
<evidence type="ECO:0000256" key="13">
    <source>
        <dbReference type="RuleBase" id="RU363063"/>
    </source>
</evidence>
<comment type="cofactor">
    <cofactor evidence="1 13">
        <name>Mn(2+)</name>
        <dbReference type="ChEBI" id="CHEBI:29035"/>
    </cofactor>
</comment>
<dbReference type="PANTHER" id="PTHR11214:SF85">
    <property type="entry name" value="BETA-1,3-GALACTOSYLTRANSFERASE 12-RELATED"/>
    <property type="match status" value="1"/>
</dbReference>
<comment type="pathway">
    <text evidence="3">Protein modification; protein glycosylation.</text>
</comment>
<evidence type="ECO:0000256" key="8">
    <source>
        <dbReference type="ARBA" id="ARBA00022968"/>
    </source>
</evidence>
<comment type="similarity">
    <text evidence="4 13">Belongs to the glycosyltransferase 31 family.</text>
</comment>
<dbReference type="EC" id="2.4.1.-" evidence="13"/>
<name>A0A8J5GBB9_ZINOF</name>
<keyword evidence="10 13" id="KW-0333">Golgi apparatus</keyword>
<evidence type="ECO:0000256" key="7">
    <source>
        <dbReference type="ARBA" id="ARBA00022692"/>
    </source>
</evidence>
<evidence type="ECO:0000256" key="6">
    <source>
        <dbReference type="ARBA" id="ARBA00022679"/>
    </source>
</evidence>
<evidence type="ECO:0000313" key="15">
    <source>
        <dbReference type="Proteomes" id="UP000734854"/>
    </source>
</evidence>
<keyword evidence="6" id="KW-0808">Transferase</keyword>
<keyword evidence="8 13" id="KW-0735">Signal-anchor</keyword>
<keyword evidence="9 13" id="KW-1133">Transmembrane helix</keyword>
<evidence type="ECO:0000256" key="3">
    <source>
        <dbReference type="ARBA" id="ARBA00004922"/>
    </source>
</evidence>
<comment type="subcellular location">
    <subcellularLocation>
        <location evidence="2 13">Golgi apparatus membrane</location>
        <topology evidence="2 13">Single-pass type II membrane protein</topology>
    </subcellularLocation>
</comment>
<proteinExistence type="inferred from homology"/>
<comment type="caution">
    <text evidence="14">The sequence shown here is derived from an EMBL/GenBank/DDBJ whole genome shotgun (WGS) entry which is preliminary data.</text>
</comment>
<reference evidence="14 15" key="1">
    <citation type="submission" date="2020-08" db="EMBL/GenBank/DDBJ databases">
        <title>Plant Genome Project.</title>
        <authorList>
            <person name="Zhang R.-G."/>
        </authorList>
    </citation>
    <scope>NUCLEOTIDE SEQUENCE [LARGE SCALE GENOMIC DNA]</scope>
    <source>
        <tissue evidence="14">Rhizome</tissue>
    </source>
</reference>
<evidence type="ECO:0000313" key="14">
    <source>
        <dbReference type="EMBL" id="KAG6504930.1"/>
    </source>
</evidence>
<evidence type="ECO:0000256" key="11">
    <source>
        <dbReference type="ARBA" id="ARBA00023136"/>
    </source>
</evidence>
<evidence type="ECO:0000256" key="9">
    <source>
        <dbReference type="ARBA" id="ARBA00022989"/>
    </source>
</evidence>
<evidence type="ECO:0000256" key="10">
    <source>
        <dbReference type="ARBA" id="ARBA00023034"/>
    </source>
</evidence>
<organism evidence="14 15">
    <name type="scientific">Zingiber officinale</name>
    <name type="common">Ginger</name>
    <name type="synonym">Amomum zingiber</name>
    <dbReference type="NCBI Taxonomy" id="94328"/>
    <lineage>
        <taxon>Eukaryota</taxon>
        <taxon>Viridiplantae</taxon>
        <taxon>Streptophyta</taxon>
        <taxon>Embryophyta</taxon>
        <taxon>Tracheophyta</taxon>
        <taxon>Spermatophyta</taxon>
        <taxon>Magnoliopsida</taxon>
        <taxon>Liliopsida</taxon>
        <taxon>Zingiberales</taxon>
        <taxon>Zingiberaceae</taxon>
        <taxon>Zingiber</taxon>
    </lineage>
</organism>
<protein>
    <recommendedName>
        <fullName evidence="13">Hexosyltransferase</fullName>
        <ecNumber evidence="13">2.4.1.-</ecNumber>
    </recommendedName>
</protein>
<evidence type="ECO:0000256" key="12">
    <source>
        <dbReference type="ARBA" id="ARBA00023211"/>
    </source>
</evidence>
<evidence type="ECO:0000256" key="4">
    <source>
        <dbReference type="ARBA" id="ARBA00008661"/>
    </source>
</evidence>
<evidence type="ECO:0000256" key="1">
    <source>
        <dbReference type="ARBA" id="ARBA00001936"/>
    </source>
</evidence>
<dbReference type="UniPathway" id="UPA00378"/>
<dbReference type="PANTHER" id="PTHR11214">
    <property type="entry name" value="BETA-1,3-N-ACETYLGLUCOSAMINYLTRANSFERASE"/>
    <property type="match status" value="1"/>
</dbReference>
<keyword evidence="7 13" id="KW-0812">Transmembrane</keyword>
<keyword evidence="5 13" id="KW-0328">Glycosyltransferase</keyword>
<keyword evidence="11 13" id="KW-0472">Membrane</keyword>
<gene>
    <name evidence="14" type="ORF">ZIOFF_037278</name>
</gene>
<keyword evidence="15" id="KW-1185">Reference proteome</keyword>
<dbReference type="Proteomes" id="UP000734854">
    <property type="component" value="Unassembled WGS sequence"/>
</dbReference>
<dbReference type="InterPro" id="IPR002659">
    <property type="entry name" value="Glyco_trans_31"/>
</dbReference>
<evidence type="ECO:0000256" key="2">
    <source>
        <dbReference type="ARBA" id="ARBA00004323"/>
    </source>
</evidence>
<sequence>MPQHNHSSAYDFVDDDDDLLKKKRKPPYKAPLFLPTSSTGPSRRIVALVLIIAAACVAIGVSGIAFAAAALRRPPRIVTVFRCGRAEDTLRTFRSKSLAAAGREEEVVAQRPKVLAVVGVYTGFGAADRRAALRSTWFPSDSDALWRLDHDTGLALRFVIGWTKDSKNMTTLRKEIDMHHDFLLIDADEDNLNLSHKTLEFFKAAFNLFDAEFYVKADDDIYLRPDRLATLLAKDRAHRLSYIGCMKKGPVVTDPDMKWYESSGKLIGDEYFLHAHGPIYALSADSVAFLVNARNDSLRFFDNEDVTIGSWMLAMNVDHEDNKALCEPICSPTSIAVWSNPRCLDPCNLQDKLMELHNISSCSNSSTLPPEGDDDDER</sequence>
<accession>A0A8J5GBB9</accession>
<evidence type="ECO:0000256" key="5">
    <source>
        <dbReference type="ARBA" id="ARBA00022676"/>
    </source>
</evidence>
<dbReference type="EMBL" id="JACMSC010000010">
    <property type="protein sequence ID" value="KAG6504930.1"/>
    <property type="molecule type" value="Genomic_DNA"/>
</dbReference>
<dbReference type="GO" id="GO:0008378">
    <property type="term" value="F:galactosyltransferase activity"/>
    <property type="evidence" value="ECO:0007669"/>
    <property type="project" value="TreeGrafter"/>
</dbReference>